<dbReference type="AlphaFoldDB" id="A0A6J2W6U6"/>
<organism evidence="4 5">
    <name type="scientific">Chanos chanos</name>
    <name type="common">Milkfish</name>
    <name type="synonym">Mugil chanos</name>
    <dbReference type="NCBI Taxonomy" id="29144"/>
    <lineage>
        <taxon>Eukaryota</taxon>
        <taxon>Metazoa</taxon>
        <taxon>Chordata</taxon>
        <taxon>Craniata</taxon>
        <taxon>Vertebrata</taxon>
        <taxon>Euteleostomi</taxon>
        <taxon>Actinopterygii</taxon>
        <taxon>Neopterygii</taxon>
        <taxon>Teleostei</taxon>
        <taxon>Ostariophysi</taxon>
        <taxon>Gonorynchiformes</taxon>
        <taxon>Chanidae</taxon>
        <taxon>Chanos</taxon>
    </lineage>
</organism>
<dbReference type="GeneID" id="115819754"/>
<dbReference type="PANTHER" id="PTHR33589">
    <property type="entry name" value="OS11G0524900 PROTEIN"/>
    <property type="match status" value="1"/>
</dbReference>
<evidence type="ECO:0000256" key="2">
    <source>
        <dbReference type="ARBA" id="ARBA00022734"/>
    </source>
</evidence>
<protein>
    <submittedName>
        <fullName evidence="5">Zymogen granule membrane protein 16-like</fullName>
    </submittedName>
</protein>
<evidence type="ECO:0000313" key="5">
    <source>
        <dbReference type="RefSeq" id="XP_030639116.1"/>
    </source>
</evidence>
<name>A0A6J2W6U6_CHACN</name>
<dbReference type="Gene3D" id="2.100.10.30">
    <property type="entry name" value="Jacalin-like lectin domain"/>
    <property type="match status" value="1"/>
</dbReference>
<dbReference type="SMART" id="SM00915">
    <property type="entry name" value="Jacalin"/>
    <property type="match status" value="1"/>
</dbReference>
<dbReference type="InterPro" id="IPR052321">
    <property type="entry name" value="PolyBind_ProtTraffic"/>
</dbReference>
<accession>A0A6J2W6U6</accession>
<dbReference type="GO" id="GO:0030246">
    <property type="term" value="F:carbohydrate binding"/>
    <property type="evidence" value="ECO:0007669"/>
    <property type="project" value="UniProtKB-KW"/>
</dbReference>
<dbReference type="InterPro" id="IPR036404">
    <property type="entry name" value="Jacalin-like_lectin_dom_sf"/>
</dbReference>
<dbReference type="Pfam" id="PF01419">
    <property type="entry name" value="Jacalin"/>
    <property type="match status" value="1"/>
</dbReference>
<dbReference type="SUPFAM" id="SSF51101">
    <property type="entry name" value="Mannose-binding lectins"/>
    <property type="match status" value="1"/>
</dbReference>
<dbReference type="PROSITE" id="PS51752">
    <property type="entry name" value="JACALIN_LECTIN"/>
    <property type="match status" value="1"/>
</dbReference>
<dbReference type="Proteomes" id="UP000504632">
    <property type="component" value="Chromosome 8"/>
</dbReference>
<dbReference type="InterPro" id="IPR001229">
    <property type="entry name" value="Jacalin-like_lectin_dom"/>
</dbReference>
<dbReference type="RefSeq" id="XP_030639116.1">
    <property type="nucleotide sequence ID" value="XM_030783256.1"/>
</dbReference>
<dbReference type="InParanoid" id="A0A6J2W6U6"/>
<keyword evidence="2" id="KW-0430">Lectin</keyword>
<evidence type="ECO:0000313" key="4">
    <source>
        <dbReference type="Proteomes" id="UP000504632"/>
    </source>
</evidence>
<evidence type="ECO:0000259" key="3">
    <source>
        <dbReference type="PROSITE" id="PS51752"/>
    </source>
</evidence>
<gene>
    <name evidence="5" type="primary">LOC115819754</name>
</gene>
<proteinExistence type="predicted"/>
<evidence type="ECO:0000256" key="1">
    <source>
        <dbReference type="ARBA" id="ARBA00022729"/>
    </source>
</evidence>
<dbReference type="PANTHER" id="PTHR33589:SF3">
    <property type="entry name" value="ZYMOGEN GRANULE MEMBRANE PROTEIN 16-LIKE"/>
    <property type="match status" value="1"/>
</dbReference>
<feature type="domain" description="Jacalin-type lectin" evidence="3">
    <location>
        <begin position="7"/>
        <end position="142"/>
    </location>
</feature>
<keyword evidence="1" id="KW-0732">Signal</keyword>
<dbReference type="OrthoDB" id="2415936at2759"/>
<sequence>MPLGDSYSYSPTVGGGSGATYVTSGEGRITGVRIWELSGNYIRGFQLRYEYGWTPVIGTNSGDESEMTLFDDEAIIQISGKYTSSYIYSLVFVTSRGRSFQVGQPTGSSFNFYPTHDGAELRLLSGRQNGQGITSIGAHWGAFYSNSTH</sequence>
<reference evidence="5" key="1">
    <citation type="submission" date="2025-08" db="UniProtKB">
        <authorList>
            <consortium name="RefSeq"/>
        </authorList>
    </citation>
    <scope>IDENTIFICATION</scope>
</reference>
<keyword evidence="4" id="KW-1185">Reference proteome</keyword>